<dbReference type="SUPFAM" id="SSF56112">
    <property type="entry name" value="Protein kinase-like (PK-like)"/>
    <property type="match status" value="1"/>
</dbReference>
<name>A0A8S2EIC3_9BILA</name>
<sequence length="676" mass="77217">MSVVKNVELNGRIYKRLDIALKDLCTETLAIQKQAGTQIANKYTAAADKTLSISLDEVKFYCDSKKIIIWENKNKKHSLENSLFQAVTYVQRIQTNMTNMNSIALTEPHESLHFLLTQALLHKKTMKEKMIIDVLNKLTTDIEQLSRKNSFVHLYPFIESDIKRKCPYCKDDTTPRAFHNAILICPKVIFVFKTQNSDIDKNLSYLEHINFNTYLDQNLVCVKYYSIYRLVSTVYEKEPNEYGAIAYCKDLKYHGTSANKTFIVSKKNKVRCLQTSSLLIYQKVIVLGVDFLNAVVAAIDRRNLLSTDITTRDIYSFGEFVDAVKIILPELAKSFLFKVKYLWIKGLPKFQIPQRNVHLMLFIGQFIATEIGQVMLLNEILKFISCESNFLGFVGYKLPTGLDIKESLGSGSSSYVLKCTYNNDVYASKISSNKLDEEYNIIKQLNSISNSSTINRLNAYYPETANNDYHVLLVKPVGRQLYTIDDLLRHVQSISAQLNLLHSINYVHRDIRTPNMILTQDFDDMLLIDYSSCAIIGKMSSYHGSLSTCSLPILKQLLATEPERNAIGYPSDDYVGLLKCIIFLSSYNEPLLDSTVTRLKQCANENKIHGVMVRWNDVKFLCGLNSLIIRTTDYLEKHREGLYGEKLEKFINGNIINKSRVQLFANISDLALIGPN</sequence>
<organism evidence="2 4">
    <name type="scientific">Didymodactylos carnosus</name>
    <dbReference type="NCBI Taxonomy" id="1234261"/>
    <lineage>
        <taxon>Eukaryota</taxon>
        <taxon>Metazoa</taxon>
        <taxon>Spiralia</taxon>
        <taxon>Gnathifera</taxon>
        <taxon>Rotifera</taxon>
        <taxon>Eurotatoria</taxon>
        <taxon>Bdelloidea</taxon>
        <taxon>Philodinida</taxon>
        <taxon>Philodinidae</taxon>
        <taxon>Didymodactylos</taxon>
    </lineage>
</organism>
<protein>
    <recommendedName>
        <fullName evidence="1">Protein kinase domain-containing protein</fullName>
    </recommendedName>
</protein>
<evidence type="ECO:0000313" key="2">
    <source>
        <dbReference type="EMBL" id="CAF1155939.1"/>
    </source>
</evidence>
<proteinExistence type="predicted"/>
<dbReference type="EMBL" id="CAJOBA010033419">
    <property type="protein sequence ID" value="CAF3967090.1"/>
    <property type="molecule type" value="Genomic_DNA"/>
</dbReference>
<feature type="domain" description="Protein kinase" evidence="1">
    <location>
        <begin position="402"/>
        <end position="651"/>
    </location>
</feature>
<dbReference type="EMBL" id="CAJNOK010012103">
    <property type="protein sequence ID" value="CAF1155939.1"/>
    <property type="molecule type" value="Genomic_DNA"/>
</dbReference>
<dbReference type="PROSITE" id="PS50011">
    <property type="entry name" value="PROTEIN_KINASE_DOM"/>
    <property type="match status" value="1"/>
</dbReference>
<comment type="caution">
    <text evidence="2">The sequence shown here is derived from an EMBL/GenBank/DDBJ whole genome shotgun (WGS) entry which is preliminary data.</text>
</comment>
<dbReference type="SMART" id="SM00220">
    <property type="entry name" value="S_TKc"/>
    <property type="match status" value="1"/>
</dbReference>
<dbReference type="GO" id="GO:0004672">
    <property type="term" value="F:protein kinase activity"/>
    <property type="evidence" value="ECO:0007669"/>
    <property type="project" value="InterPro"/>
</dbReference>
<dbReference type="Proteomes" id="UP000677228">
    <property type="component" value="Unassembled WGS sequence"/>
</dbReference>
<gene>
    <name evidence="2" type="ORF">OVA965_LOCUS21844</name>
    <name evidence="3" type="ORF">TMI583_LOCUS22555</name>
</gene>
<dbReference type="AlphaFoldDB" id="A0A8S2EIC3"/>
<dbReference type="Proteomes" id="UP000682733">
    <property type="component" value="Unassembled WGS sequence"/>
</dbReference>
<dbReference type="Gene3D" id="1.10.510.10">
    <property type="entry name" value="Transferase(Phosphotransferase) domain 1"/>
    <property type="match status" value="1"/>
</dbReference>
<evidence type="ECO:0000313" key="3">
    <source>
        <dbReference type="EMBL" id="CAF3967090.1"/>
    </source>
</evidence>
<dbReference type="InterPro" id="IPR011009">
    <property type="entry name" value="Kinase-like_dom_sf"/>
</dbReference>
<accession>A0A8S2EIC3</accession>
<evidence type="ECO:0000313" key="4">
    <source>
        <dbReference type="Proteomes" id="UP000677228"/>
    </source>
</evidence>
<dbReference type="GO" id="GO:0005524">
    <property type="term" value="F:ATP binding"/>
    <property type="evidence" value="ECO:0007669"/>
    <property type="project" value="InterPro"/>
</dbReference>
<dbReference type="InterPro" id="IPR000719">
    <property type="entry name" value="Prot_kinase_dom"/>
</dbReference>
<evidence type="ECO:0000259" key="1">
    <source>
        <dbReference type="PROSITE" id="PS50011"/>
    </source>
</evidence>
<reference evidence="2" key="1">
    <citation type="submission" date="2021-02" db="EMBL/GenBank/DDBJ databases">
        <authorList>
            <person name="Nowell W R."/>
        </authorList>
    </citation>
    <scope>NUCLEOTIDE SEQUENCE</scope>
</reference>